<dbReference type="PROSITE" id="PS50122">
    <property type="entry name" value="CHEB"/>
    <property type="match status" value="1"/>
</dbReference>
<proteinExistence type="predicted"/>
<dbReference type="SUPFAM" id="SSF52738">
    <property type="entry name" value="Methylesterase CheB, C-terminal domain"/>
    <property type="match status" value="1"/>
</dbReference>
<dbReference type="Pfam" id="PF01339">
    <property type="entry name" value="CheB_methylest"/>
    <property type="match status" value="1"/>
</dbReference>
<dbReference type="RefSeq" id="WP_184874828.1">
    <property type="nucleotide sequence ID" value="NZ_JACHEF010000004.1"/>
</dbReference>
<keyword evidence="7" id="KW-1185">Reference proteome</keyword>
<evidence type="ECO:0000313" key="7">
    <source>
        <dbReference type="Proteomes" id="UP000556329"/>
    </source>
</evidence>
<keyword evidence="4" id="KW-0145">Chemotaxis</keyword>
<feature type="active site" evidence="4">
    <location>
        <position position="62"/>
    </location>
</feature>
<dbReference type="CDD" id="cd16433">
    <property type="entry name" value="CheB"/>
    <property type="match status" value="1"/>
</dbReference>
<comment type="catalytic activity">
    <reaction evidence="3">
        <text>[protein]-L-glutamate 5-O-methyl ester + H2O = L-glutamyl-[protein] + methanol + H(+)</text>
        <dbReference type="Rhea" id="RHEA:23236"/>
        <dbReference type="Rhea" id="RHEA-COMP:10208"/>
        <dbReference type="Rhea" id="RHEA-COMP:10311"/>
        <dbReference type="ChEBI" id="CHEBI:15377"/>
        <dbReference type="ChEBI" id="CHEBI:15378"/>
        <dbReference type="ChEBI" id="CHEBI:17790"/>
        <dbReference type="ChEBI" id="CHEBI:29973"/>
        <dbReference type="ChEBI" id="CHEBI:82795"/>
        <dbReference type="EC" id="3.1.1.61"/>
    </reaction>
</comment>
<dbReference type="EMBL" id="JACHEF010000004">
    <property type="protein sequence ID" value="MBB6411965.1"/>
    <property type="molecule type" value="Genomic_DNA"/>
</dbReference>
<organism evidence="6 7">
    <name type="scientific">Mesorhizobium sangaii</name>
    <dbReference type="NCBI Taxonomy" id="505389"/>
    <lineage>
        <taxon>Bacteria</taxon>
        <taxon>Pseudomonadati</taxon>
        <taxon>Pseudomonadota</taxon>
        <taxon>Alphaproteobacteria</taxon>
        <taxon>Hyphomicrobiales</taxon>
        <taxon>Phyllobacteriaceae</taxon>
        <taxon>Mesorhizobium</taxon>
    </lineage>
</organism>
<dbReference type="EC" id="3.1.1.61" evidence="2"/>
<accession>A0A841PUD6</accession>
<dbReference type="Proteomes" id="UP000556329">
    <property type="component" value="Unassembled WGS sequence"/>
</dbReference>
<dbReference type="GO" id="GO:0005737">
    <property type="term" value="C:cytoplasm"/>
    <property type="evidence" value="ECO:0007669"/>
    <property type="project" value="InterPro"/>
</dbReference>
<evidence type="ECO:0000256" key="3">
    <source>
        <dbReference type="ARBA" id="ARBA00048267"/>
    </source>
</evidence>
<dbReference type="InterPro" id="IPR035909">
    <property type="entry name" value="CheB_C"/>
</dbReference>
<dbReference type="PANTHER" id="PTHR42872:SF6">
    <property type="entry name" value="PROTEIN-GLUTAMATE METHYLESTERASE_PROTEIN-GLUTAMINE GLUTAMINASE"/>
    <property type="match status" value="1"/>
</dbReference>
<name>A0A841PUD6_9HYPH</name>
<dbReference type="Gene3D" id="3.40.50.180">
    <property type="entry name" value="Methylesterase CheB, C-terminal domain"/>
    <property type="match status" value="1"/>
</dbReference>
<dbReference type="PIRSF" id="PIRSF036461">
    <property type="entry name" value="Chmtx_methlestr"/>
    <property type="match status" value="1"/>
</dbReference>
<evidence type="ECO:0000256" key="2">
    <source>
        <dbReference type="ARBA" id="ARBA00039140"/>
    </source>
</evidence>
<dbReference type="GO" id="GO:0006935">
    <property type="term" value="P:chemotaxis"/>
    <property type="evidence" value="ECO:0007669"/>
    <property type="project" value="UniProtKB-UniRule"/>
</dbReference>
<evidence type="ECO:0000259" key="5">
    <source>
        <dbReference type="PROSITE" id="PS50122"/>
    </source>
</evidence>
<dbReference type="GO" id="GO:0000156">
    <property type="term" value="F:phosphorelay response regulator activity"/>
    <property type="evidence" value="ECO:0007669"/>
    <property type="project" value="InterPro"/>
</dbReference>
<comment type="caution">
    <text evidence="6">The sequence shown here is derived from an EMBL/GenBank/DDBJ whole genome shotgun (WGS) entry which is preliminary data.</text>
</comment>
<feature type="domain" description="CheB-type methylesterase" evidence="5">
    <location>
        <begin position="50"/>
        <end position="238"/>
    </location>
</feature>
<evidence type="ECO:0000256" key="4">
    <source>
        <dbReference type="PROSITE-ProRule" id="PRU00050"/>
    </source>
</evidence>
<dbReference type="GO" id="GO:0008984">
    <property type="term" value="F:protein-glutamate methylesterase activity"/>
    <property type="evidence" value="ECO:0007669"/>
    <property type="project" value="UniProtKB-EC"/>
</dbReference>
<keyword evidence="1 4" id="KW-0378">Hydrolase</keyword>
<dbReference type="InterPro" id="IPR000673">
    <property type="entry name" value="Sig_transdc_resp-reg_Me-estase"/>
</dbReference>
<gene>
    <name evidence="6" type="ORF">HNQ71_004653</name>
</gene>
<dbReference type="InterPro" id="IPR011247">
    <property type="entry name" value="Chemotax_prot-Glu_Me-esterase"/>
</dbReference>
<evidence type="ECO:0000256" key="1">
    <source>
        <dbReference type="ARBA" id="ARBA00022801"/>
    </source>
</evidence>
<evidence type="ECO:0000313" key="6">
    <source>
        <dbReference type="EMBL" id="MBB6411965.1"/>
    </source>
</evidence>
<feature type="active site" evidence="4">
    <location>
        <position position="89"/>
    </location>
</feature>
<sequence>MIGKINAVATVRVREANAQAIRSCRVDSLAIANFLAVSRVPVELQSSEARMARSAIVVIGASAGGVSALQGLVGGLPAAFSAPVVIVLHIGAHKSSLPALLTAAGPIPATYAEDGETIGPGRIYVAPPDRHLTVVEGRVHLSRGPKENCARPAIDPLFRSAAENYGSNVIGVILTGNLNDGTLGLEEIKQHGGLTVVQDPEDAAHPDMPKSAAGHVSLDYCLPLADIPNLLIKLVNGTDGKAVVMPITPSQPRAAEKLAISGGRTFERPLTVTCPDCGGALKRREVGSIVKFDCHVGHTYTAEVMASAQFEELEKVMRAAVRFLNERAEFCLQMAEHSQSGEANIASDWHAASKQALDRAYKLRDLVEQDWITPEAGRITSAHIGLDLAAVRE</sequence>
<protein>
    <recommendedName>
        <fullName evidence="2">protein-glutamate methylesterase</fullName>
        <ecNumber evidence="2">3.1.1.61</ecNumber>
    </recommendedName>
</protein>
<dbReference type="PANTHER" id="PTHR42872">
    <property type="entry name" value="PROTEIN-GLUTAMATE METHYLESTERASE/PROTEIN-GLUTAMINE GLUTAMINASE"/>
    <property type="match status" value="1"/>
</dbReference>
<reference evidence="6 7" key="1">
    <citation type="submission" date="2020-08" db="EMBL/GenBank/DDBJ databases">
        <title>Genomic Encyclopedia of Type Strains, Phase IV (KMG-IV): sequencing the most valuable type-strain genomes for metagenomic binning, comparative biology and taxonomic classification.</title>
        <authorList>
            <person name="Goeker M."/>
        </authorList>
    </citation>
    <scope>NUCLEOTIDE SEQUENCE [LARGE SCALE GENOMIC DNA]</scope>
    <source>
        <strain evidence="6 7">DSM 100039</strain>
    </source>
</reference>
<dbReference type="AlphaFoldDB" id="A0A841PUD6"/>
<feature type="active site" evidence="4">
    <location>
        <position position="180"/>
    </location>
</feature>